<evidence type="ECO:0000313" key="5">
    <source>
        <dbReference type="EMBL" id="MBA4610038.1"/>
    </source>
</evidence>
<dbReference type="GO" id="GO:0003700">
    <property type="term" value="F:DNA-binding transcription factor activity"/>
    <property type="evidence" value="ECO:0007669"/>
    <property type="project" value="InterPro"/>
</dbReference>
<dbReference type="InterPro" id="IPR035418">
    <property type="entry name" value="AraC-bd_2"/>
</dbReference>
<dbReference type="EMBL" id="JACEON010000001">
    <property type="protein sequence ID" value="MBA4610038.1"/>
    <property type="molecule type" value="Genomic_DNA"/>
</dbReference>
<dbReference type="SUPFAM" id="SSF46689">
    <property type="entry name" value="Homeodomain-like"/>
    <property type="match status" value="2"/>
</dbReference>
<gene>
    <name evidence="5" type="ORF">H1W37_00130</name>
</gene>
<proteinExistence type="predicted"/>
<dbReference type="Pfam" id="PF12833">
    <property type="entry name" value="HTH_18"/>
    <property type="match status" value="1"/>
</dbReference>
<feature type="domain" description="HTH araC/xylS-type" evidence="4">
    <location>
        <begin position="228"/>
        <end position="328"/>
    </location>
</feature>
<reference evidence="5 6" key="1">
    <citation type="submission" date="2020-07" db="EMBL/GenBank/DDBJ databases">
        <authorList>
            <person name="Li M."/>
        </authorList>
    </citation>
    <scope>NUCLEOTIDE SEQUENCE [LARGE SCALE GENOMIC DNA]</scope>
    <source>
        <strain evidence="5 6">DSM 23284</strain>
    </source>
</reference>
<dbReference type="InterPro" id="IPR050204">
    <property type="entry name" value="AraC_XylS_family_regulators"/>
</dbReference>
<keyword evidence="6" id="KW-1185">Reference proteome</keyword>
<dbReference type="GO" id="GO:0043565">
    <property type="term" value="F:sequence-specific DNA binding"/>
    <property type="evidence" value="ECO:0007669"/>
    <property type="project" value="InterPro"/>
</dbReference>
<keyword evidence="2" id="KW-0238">DNA-binding</keyword>
<dbReference type="AlphaFoldDB" id="A0A838XMN6"/>
<evidence type="ECO:0000313" key="6">
    <source>
        <dbReference type="Proteomes" id="UP000559404"/>
    </source>
</evidence>
<dbReference type="RefSeq" id="WP_181758244.1">
    <property type="nucleotide sequence ID" value="NZ_BMCR01000001.1"/>
</dbReference>
<dbReference type="Gene3D" id="1.10.10.60">
    <property type="entry name" value="Homeodomain-like"/>
    <property type="match status" value="1"/>
</dbReference>
<organism evidence="5 6">
    <name type="scientific">Stappia taiwanensis</name>
    <dbReference type="NCBI Taxonomy" id="992267"/>
    <lineage>
        <taxon>Bacteria</taxon>
        <taxon>Pseudomonadati</taxon>
        <taxon>Pseudomonadota</taxon>
        <taxon>Alphaproteobacteria</taxon>
        <taxon>Hyphomicrobiales</taxon>
        <taxon>Stappiaceae</taxon>
        <taxon>Stappia</taxon>
    </lineage>
</organism>
<dbReference type="InterPro" id="IPR009057">
    <property type="entry name" value="Homeodomain-like_sf"/>
</dbReference>
<dbReference type="SMART" id="SM00342">
    <property type="entry name" value="HTH_ARAC"/>
    <property type="match status" value="1"/>
</dbReference>
<dbReference type="PROSITE" id="PS00041">
    <property type="entry name" value="HTH_ARAC_FAMILY_1"/>
    <property type="match status" value="1"/>
</dbReference>
<dbReference type="Proteomes" id="UP000559404">
    <property type="component" value="Unassembled WGS sequence"/>
</dbReference>
<comment type="caution">
    <text evidence="5">The sequence shown here is derived from an EMBL/GenBank/DDBJ whole genome shotgun (WGS) entry which is preliminary data.</text>
</comment>
<sequence length="330" mass="37190">MSDQDETPVPMSRYFLFETSDLDEARERVGKVFCRHRLDYAGRGRGLAIRQHLAPLGRLALSHITYGEEVEIDAGEPENWFMVHSVDRGGCEMQVGNRYVSASPAMSVISSATLPLHMTWTENCDHLVLKVDRSALERHLGSLLNDAVTRPIEFYPKLPTGSCENQGYRRALNFVIEEIDQDATFFRTQVGIRHLEQTLMTMLLTTFRNNYSEALAAPVSPSAPRHVVRAEDFMIANADRAISVEDIAAAAGVGVRTLFDGFRRFRATTPMARLRTMRLEGVRKDLLAADASASVTDIALKWGFTNLGRFADTYRKRYGELPSHTLKRHR</sequence>
<evidence type="ECO:0000256" key="1">
    <source>
        <dbReference type="ARBA" id="ARBA00023015"/>
    </source>
</evidence>
<reference evidence="5 6" key="2">
    <citation type="submission" date="2020-08" db="EMBL/GenBank/DDBJ databases">
        <title>Stappia taiwanensis sp. nov., isolated from a coastal thermal spring.</title>
        <authorList>
            <person name="Kampfer P."/>
        </authorList>
    </citation>
    <scope>NUCLEOTIDE SEQUENCE [LARGE SCALE GENOMIC DNA]</scope>
    <source>
        <strain evidence="5 6">DSM 23284</strain>
    </source>
</reference>
<evidence type="ECO:0000256" key="3">
    <source>
        <dbReference type="ARBA" id="ARBA00023163"/>
    </source>
</evidence>
<protein>
    <submittedName>
        <fullName evidence="5">AraC family transcriptional regulator</fullName>
    </submittedName>
</protein>
<dbReference type="PROSITE" id="PS01124">
    <property type="entry name" value="HTH_ARAC_FAMILY_2"/>
    <property type="match status" value="1"/>
</dbReference>
<evidence type="ECO:0000259" key="4">
    <source>
        <dbReference type="PROSITE" id="PS01124"/>
    </source>
</evidence>
<accession>A0A838XMN6</accession>
<evidence type="ECO:0000256" key="2">
    <source>
        <dbReference type="ARBA" id="ARBA00023125"/>
    </source>
</evidence>
<dbReference type="Pfam" id="PF14525">
    <property type="entry name" value="AraC_binding_2"/>
    <property type="match status" value="1"/>
</dbReference>
<dbReference type="InterPro" id="IPR018062">
    <property type="entry name" value="HTH_AraC-typ_CS"/>
</dbReference>
<keyword evidence="1" id="KW-0805">Transcription regulation</keyword>
<name>A0A838XMN6_9HYPH</name>
<dbReference type="InterPro" id="IPR018060">
    <property type="entry name" value="HTH_AraC"/>
</dbReference>
<dbReference type="PANTHER" id="PTHR46796">
    <property type="entry name" value="HTH-TYPE TRANSCRIPTIONAL ACTIVATOR RHAS-RELATED"/>
    <property type="match status" value="1"/>
</dbReference>
<keyword evidence="3" id="KW-0804">Transcription</keyword>
<dbReference type="PANTHER" id="PTHR46796:SF12">
    <property type="entry name" value="HTH-TYPE DNA-BINDING TRANSCRIPTIONAL ACTIVATOR EUTR"/>
    <property type="match status" value="1"/>
</dbReference>